<dbReference type="EMBL" id="PDUG01000004">
    <property type="protein sequence ID" value="PIC34722.1"/>
    <property type="molecule type" value="Genomic_DNA"/>
</dbReference>
<keyword evidence="4 6" id="KW-0112">Calmodulin-binding</keyword>
<dbReference type="PANTHER" id="PTHR10749:SF8">
    <property type="entry name" value="PHOSPHORYLASE B KINASE REGULATORY SUBUNIT BETA"/>
    <property type="match status" value="1"/>
</dbReference>
<dbReference type="GO" id="GO:0005964">
    <property type="term" value="C:phosphorylase kinase complex"/>
    <property type="evidence" value="ECO:0007669"/>
    <property type="project" value="TreeGrafter"/>
</dbReference>
<dbReference type="SUPFAM" id="SSF49879">
    <property type="entry name" value="SMAD/FHA domain"/>
    <property type="match status" value="1"/>
</dbReference>
<name>A0A2G5U5A7_9PELO</name>
<keyword evidence="7" id="KW-0175">Coiled coil</keyword>
<feature type="domain" description="Ig-like" evidence="10">
    <location>
        <begin position="12"/>
        <end position="123"/>
    </location>
</feature>
<dbReference type="CDD" id="cd22679">
    <property type="entry name" value="FHA_SLMAP"/>
    <property type="match status" value="1"/>
</dbReference>
<organism evidence="11 12">
    <name type="scientific">Caenorhabditis nigoni</name>
    <dbReference type="NCBI Taxonomy" id="1611254"/>
    <lineage>
        <taxon>Eukaryota</taxon>
        <taxon>Metazoa</taxon>
        <taxon>Ecdysozoa</taxon>
        <taxon>Nematoda</taxon>
        <taxon>Chromadorea</taxon>
        <taxon>Rhabditida</taxon>
        <taxon>Rhabditina</taxon>
        <taxon>Rhabditomorpha</taxon>
        <taxon>Rhabditoidea</taxon>
        <taxon>Rhabditidae</taxon>
        <taxon>Peloderinae</taxon>
        <taxon>Caenorhabditis</taxon>
    </lineage>
</organism>
<feature type="region of interest" description="Disordered" evidence="8">
    <location>
        <begin position="1730"/>
        <end position="1789"/>
    </location>
</feature>
<keyword evidence="6" id="KW-0449">Lipoprotein</keyword>
<dbReference type="InterPro" id="IPR008928">
    <property type="entry name" value="6-hairpin_glycosidase_sf"/>
</dbReference>
<evidence type="ECO:0000313" key="12">
    <source>
        <dbReference type="Proteomes" id="UP000230233"/>
    </source>
</evidence>
<dbReference type="GO" id="GO:0005977">
    <property type="term" value="P:glycogen metabolic process"/>
    <property type="evidence" value="ECO:0007669"/>
    <property type="project" value="UniProtKB-UniPathway"/>
</dbReference>
<dbReference type="OrthoDB" id="5971574at2759"/>
<feature type="compositionally biased region" description="Polar residues" evidence="8">
    <location>
        <begin position="1744"/>
        <end position="1757"/>
    </location>
</feature>
<accession>A0A2G5U5A7</accession>
<evidence type="ECO:0000256" key="1">
    <source>
        <dbReference type="ARBA" id="ARBA00005131"/>
    </source>
</evidence>
<evidence type="ECO:0000256" key="6">
    <source>
        <dbReference type="RuleBase" id="RU364123"/>
    </source>
</evidence>
<protein>
    <recommendedName>
        <fullName evidence="6">Phosphorylase b kinase regulatory subunit</fullName>
    </recommendedName>
</protein>
<proteinExistence type="inferred from homology"/>
<comment type="caution">
    <text evidence="11">The sequence shown here is derived from an EMBL/GenBank/DDBJ whole genome shotgun (WGS) entry which is preliminary data.</text>
</comment>
<evidence type="ECO:0000256" key="7">
    <source>
        <dbReference type="SAM" id="Coils"/>
    </source>
</evidence>
<evidence type="ECO:0000256" key="5">
    <source>
        <dbReference type="ARBA" id="ARBA00023277"/>
    </source>
</evidence>
<evidence type="ECO:0000256" key="4">
    <source>
        <dbReference type="ARBA" id="ARBA00022860"/>
    </source>
</evidence>
<evidence type="ECO:0000256" key="2">
    <source>
        <dbReference type="ARBA" id="ARBA00007128"/>
    </source>
</evidence>
<dbReference type="InterPro" id="IPR008734">
    <property type="entry name" value="PHK_A/B_su"/>
</dbReference>
<dbReference type="InterPro" id="IPR007110">
    <property type="entry name" value="Ig-like_dom"/>
</dbReference>
<keyword evidence="6" id="KW-1003">Cell membrane</keyword>
<dbReference type="SUPFAM" id="SSF48208">
    <property type="entry name" value="Six-hairpin glycosidases"/>
    <property type="match status" value="1"/>
</dbReference>
<gene>
    <name evidence="11" type="primary">Cni-Y67D8A.2</name>
    <name evidence="11" type="synonym">Cnig_chr_IV.g14292</name>
    <name evidence="11" type="ORF">B9Z55_014292</name>
</gene>
<dbReference type="InterPro" id="IPR012341">
    <property type="entry name" value="6hp_glycosidase-like_sf"/>
</dbReference>
<dbReference type="GO" id="GO:0005886">
    <property type="term" value="C:plasma membrane"/>
    <property type="evidence" value="ECO:0007669"/>
    <property type="project" value="UniProtKB-SubCell"/>
</dbReference>
<reference evidence="12" key="1">
    <citation type="submission" date="2017-10" db="EMBL/GenBank/DDBJ databases">
        <title>Rapid genome shrinkage in a self-fertile nematode reveals novel sperm competition proteins.</title>
        <authorList>
            <person name="Yin D."/>
            <person name="Schwarz E.M."/>
            <person name="Thomas C.G."/>
            <person name="Felde R.L."/>
            <person name="Korf I.F."/>
            <person name="Cutter A.D."/>
            <person name="Schartner C.M."/>
            <person name="Ralston E.J."/>
            <person name="Meyer B.J."/>
            <person name="Haag E.S."/>
        </authorList>
    </citation>
    <scope>NUCLEOTIDE SEQUENCE [LARGE SCALE GENOMIC DNA]</scope>
    <source>
        <strain evidence="12">JU1422</strain>
    </source>
</reference>
<evidence type="ECO:0000259" key="10">
    <source>
        <dbReference type="PROSITE" id="PS50835"/>
    </source>
</evidence>
<comment type="pathway">
    <text evidence="1 6">Glycan biosynthesis; glycogen metabolism.</text>
</comment>
<dbReference type="Proteomes" id="UP000230233">
    <property type="component" value="Chromosome IV"/>
</dbReference>
<dbReference type="SMART" id="SM00240">
    <property type="entry name" value="FHA"/>
    <property type="match status" value="1"/>
</dbReference>
<keyword evidence="6" id="KW-0472">Membrane</keyword>
<comment type="function">
    <text evidence="6">Phosphorylase b kinase catalyzes the phosphorylation of serine in certain substrates, including troponin I.</text>
</comment>
<keyword evidence="3 6" id="KW-0321">Glycogen metabolism</keyword>
<dbReference type="Gene3D" id="2.60.200.20">
    <property type="match status" value="1"/>
</dbReference>
<dbReference type="PROSITE" id="PS50006">
    <property type="entry name" value="FHA_DOMAIN"/>
    <property type="match status" value="1"/>
</dbReference>
<dbReference type="PROSITE" id="PS50835">
    <property type="entry name" value="IG_LIKE"/>
    <property type="match status" value="1"/>
</dbReference>
<dbReference type="InterPro" id="IPR008984">
    <property type="entry name" value="SMAD_FHA_dom_sf"/>
</dbReference>
<dbReference type="FunFam" id="1.50.10.10:FF:000065">
    <property type="entry name" value="Phosphorylase b kinase regulatory subunit"/>
    <property type="match status" value="1"/>
</dbReference>
<dbReference type="GO" id="GO:0005516">
    <property type="term" value="F:calmodulin binding"/>
    <property type="evidence" value="ECO:0007669"/>
    <property type="project" value="UniProtKB-KW"/>
</dbReference>
<feature type="coiled-coil region" evidence="7">
    <location>
        <begin position="268"/>
        <end position="344"/>
    </location>
</feature>
<dbReference type="STRING" id="1611254.A0A2G5U5A7"/>
<keyword evidence="5 6" id="KW-0119">Carbohydrate metabolism</keyword>
<dbReference type="Pfam" id="PF00498">
    <property type="entry name" value="FHA"/>
    <property type="match status" value="1"/>
</dbReference>
<dbReference type="Pfam" id="PF19292">
    <property type="entry name" value="KPBB_C"/>
    <property type="match status" value="1"/>
</dbReference>
<dbReference type="PANTHER" id="PTHR10749">
    <property type="entry name" value="PHOSPHORYLASE B KINASE REGULATORY SUBUNIT"/>
    <property type="match status" value="1"/>
</dbReference>
<dbReference type="InterPro" id="IPR045583">
    <property type="entry name" value="KPBA/B_C"/>
</dbReference>
<dbReference type="UniPathway" id="UPA00163"/>
<keyword evidence="6" id="KW-0636">Prenylation</keyword>
<feature type="coiled-coil region" evidence="7">
    <location>
        <begin position="440"/>
        <end position="474"/>
    </location>
</feature>
<comment type="subcellular location">
    <subcellularLocation>
        <location evidence="6">Cell membrane</location>
        <topology evidence="6">Lipid-anchor</topology>
        <orientation evidence="6">Cytoplasmic side</orientation>
    </subcellularLocation>
</comment>
<evidence type="ECO:0000313" key="11">
    <source>
        <dbReference type="EMBL" id="PIC34722.1"/>
    </source>
</evidence>
<dbReference type="InterPro" id="IPR000253">
    <property type="entry name" value="FHA_dom"/>
</dbReference>
<dbReference type="Pfam" id="PF00723">
    <property type="entry name" value="Glyco_hydro_15"/>
    <property type="match status" value="1"/>
</dbReference>
<evidence type="ECO:0000259" key="9">
    <source>
        <dbReference type="PROSITE" id="PS50006"/>
    </source>
</evidence>
<evidence type="ECO:0000256" key="8">
    <source>
        <dbReference type="SAM" id="MobiDB-lite"/>
    </source>
</evidence>
<evidence type="ECO:0000256" key="3">
    <source>
        <dbReference type="ARBA" id="ARBA00022600"/>
    </source>
</evidence>
<dbReference type="CDD" id="cd21911">
    <property type="entry name" value="CC1_SLMAP"/>
    <property type="match status" value="1"/>
</dbReference>
<dbReference type="InterPro" id="IPR011613">
    <property type="entry name" value="GH15-like"/>
</dbReference>
<dbReference type="Gene3D" id="1.50.10.10">
    <property type="match status" value="1"/>
</dbReference>
<comment type="similarity">
    <text evidence="2 6">Belongs to the phosphorylase b kinase regulatory chain family.</text>
</comment>
<feature type="domain" description="FHA" evidence="9">
    <location>
        <begin position="31"/>
        <end position="86"/>
    </location>
</feature>
<sequence length="1789" mass="202385">MSFGWVTLVATPKSHPFEERRVKVNSSTDPVKIGRAVARIQAASDNAVFDCKVLSRNHAIMWFRDGEFWLKDTKSSNGTFVNNEKLQQIGNGRDTDVRRVFSGDIIQLGVEIVENANKVVYGCIYAVINCFNADGKLIESIGPACEEGQRTTSALVSNRKLFQMQQYVSEAQHREKQREDKIGELMSIIAANEKAAETAWKALVNEDRLLARIESLEAQLSILSNNNNPDKQKEELLKMIDEKTKFEAMTKEMVRRLIEENGETTSRFKDMERSLETTEQTYQQLRSRNDDLEMALSETTEMYDSKVSELELTSAELLEKQKQLSSSEEKVQDLEKKNNELSNSSVINQTASGLSHLLAKAIEKGSFIDAEQLHELISALKLASYLPPHVRETPSSSDTSSASESELRTQLINGCSTIASPEESSADDGAMKKHQDKTTIETYLKSILELQSKNRELELTIASLTEKENQEKSESYSSETDYIKEPLEMSPSGNVSFCPEAANISGSSTSGSSQAPLMQKQTTVIKRPDGLENLLLLVSLVPLLALILSAIAPVQRRSKKHRTNSEHIMSSSVGGAALLKRRSAKPLTGNLRLRRLTKAYLEPLDDNKELSPTVVKIDQIYDLTQELIVQCQSVTSGLFPRYSKDRDVGYVKDSIYCAMACWACSVAYKRLDDDRGRQTELRQTAVKTMRGILFCWMQQSSHLDSFKSQNSSEFALHARFDLSSGMCLVTPNDSHYGHLQMDLVALYLLTLVQMISAGVKVIYTHHEVNFIQNLVFYIERTYRTPDFGMWERGTRYNNGKPELHASSLGTVKAALEAINGFNLYGSTGTSASVIYVDIDGHNRNRTTFETILPRESNSKNTDAALLLTVGWPAFATHDETLFEKTMKKCVRRLEGRFGLRRFHRDGYRTELEDNSKSFYDEHETAQFQSVESQFPIFLACISLTAYIRANQEYGDIYFKKLQKCLVADDSVPGGYIVPECYCVDEFLMDKERSQPNSTELYALSHQEFGHHLWSNAIYIILMLKREGLIHSGDIDPINRHLPASQRPKMFNRHSAFQGSMEGDPVVQVALISESSRLQMMLSTYGITTQTPHEVEPIQIWPSWRMVKVFECLGRDKKMNLSGRPQRPFGPLSTSKVFRVFGDTVLCYPLLFEVKDFYVSSDPAVLIDDIKRDIEFVARRWKLAGRPTMCVVLREENVAGEYFDHILDLLVQLKNGHINGIRVRLGRVHQLLNSCCIEHIDFANSDDLEFDIDIMEETHDNSAIFSRLSLKEGIDDEMTHEKDVTPRTDHELYQIIEKDDMERPRLLAFAIWILWSRTHSDLLVHNYTLKERLEKVYRRACQLRLWWLVRYCAGRLHKAMNSLAPAITNMLVRGKQITLGVRNRPGAREEIIVRPIAPSDLNRLLFECCPADEPQAAVFHQELIIACSDLMSHNPQVFEGVLTIRLSWLSDAISMLLNYVRATGALKIPGIVTGTPPTPGTTGIPTELDFIRKLIRTKYRRDKIVEEFKKSCIYDLSPTVVKDVVTALMTRTNWHLLSSLQTRRLNGALNRMPVNFYDRVWTILERSKHGIIIADQFLPQQPTLSDMTRFELTFSYKIEAMLSRISHPEYRQLLVELLSIIATILERNPEIAFTHSRIDCDSLIKKGFAMFAAEEGIKDLNDLTPFYQLEGQALSTSTATFLTKAVVEFILAGRHFSQVINIFGEGTPEEKTLPNQSHRGKMPKILYTGRASSEKKKRHLGGNHTPHQSQLHLPTPTTLGPGAITPGAVTPGPLTSHSGGQGQDESCRLQ</sequence>
<keyword evidence="12" id="KW-1185">Reference proteome</keyword>